<feature type="active site" description="Proton acceptor" evidence="4">
    <location>
        <position position="382"/>
    </location>
</feature>
<feature type="domain" description="Thiolase C-terminal" evidence="7">
    <location>
        <begin position="274"/>
        <end position="395"/>
    </location>
</feature>
<dbReference type="InterPro" id="IPR020617">
    <property type="entry name" value="Thiolase_C"/>
</dbReference>
<evidence type="ECO:0000259" key="7">
    <source>
        <dbReference type="Pfam" id="PF02803"/>
    </source>
</evidence>
<dbReference type="GO" id="GO:0003988">
    <property type="term" value="F:acetyl-CoA C-acyltransferase activity"/>
    <property type="evidence" value="ECO:0007669"/>
    <property type="project" value="UniProtKB-ARBA"/>
</dbReference>
<dbReference type="AlphaFoldDB" id="A0A437GVY8"/>
<dbReference type="Pfam" id="PF02803">
    <property type="entry name" value="Thiolase_C"/>
    <property type="match status" value="1"/>
</dbReference>
<evidence type="ECO:0000256" key="5">
    <source>
        <dbReference type="RuleBase" id="RU003557"/>
    </source>
</evidence>
<proteinExistence type="inferred from homology"/>
<dbReference type="InterPro" id="IPR020613">
    <property type="entry name" value="Thiolase_CS"/>
</dbReference>
<feature type="active site" description="Acyl-thioester intermediate" evidence="4">
    <location>
        <position position="91"/>
    </location>
</feature>
<dbReference type="EMBL" id="RXOL01000005">
    <property type="protein sequence ID" value="RVQ66060.1"/>
    <property type="molecule type" value="Genomic_DNA"/>
</dbReference>
<dbReference type="Gene3D" id="3.40.47.10">
    <property type="match status" value="2"/>
</dbReference>
<name>A0A437GVY8_9SPHN</name>
<keyword evidence="3 5" id="KW-0012">Acyltransferase</keyword>
<dbReference type="InterPro" id="IPR020616">
    <property type="entry name" value="Thiolase_N"/>
</dbReference>
<dbReference type="OrthoDB" id="9764638at2"/>
<organism evidence="8 9">
    <name type="scientific">Croceicoccus ponticola</name>
    <dbReference type="NCBI Taxonomy" id="2217664"/>
    <lineage>
        <taxon>Bacteria</taxon>
        <taxon>Pseudomonadati</taxon>
        <taxon>Pseudomonadota</taxon>
        <taxon>Alphaproteobacteria</taxon>
        <taxon>Sphingomonadales</taxon>
        <taxon>Erythrobacteraceae</taxon>
        <taxon>Croceicoccus</taxon>
    </lineage>
</organism>
<protein>
    <submittedName>
        <fullName evidence="8">Thiolase family protein</fullName>
    </submittedName>
</protein>
<evidence type="ECO:0000313" key="9">
    <source>
        <dbReference type="Proteomes" id="UP000283003"/>
    </source>
</evidence>
<keyword evidence="2 5" id="KW-0808">Transferase</keyword>
<sequence length="396" mass="42155">MRRAVIVDLVRSPFIRARSDSVFAGLHPVDLYAQILSALVERTGIDPALVEDVITGCVLQVGEQAGNIGRQAVLAAGFPDSVPAVTLDRKCGSGQQAIDFAAQGIIAGAYDVVIAGGVEMMSLLPMRANRIGRDSEGPLFHQRYPQGLVRQGISAELIAARWQVSRDDMDKLALRSHRLAAKAEDDGLTGRTIVPIQVQKDELSCAVDRDSGIRRDTDAQRLAALQPSFQDEQMALRFPQIEWSVTAGNSSQLTDGAGAVLMMEEMTALRLGLTPRAAITHFAVVGDDPLIMLAGIIPATRRLLGRAGLSIDAIDAFEVNEAFASVVLAWLKETGATLDRCNILGGAIALGHPVGASGIRLMANLVTALEVKAGRYGLQTMCESGGLANATLIERL</sequence>
<evidence type="ECO:0000256" key="1">
    <source>
        <dbReference type="ARBA" id="ARBA00010982"/>
    </source>
</evidence>
<evidence type="ECO:0000256" key="3">
    <source>
        <dbReference type="ARBA" id="ARBA00023315"/>
    </source>
</evidence>
<accession>A0A437GVY8</accession>
<dbReference type="RefSeq" id="WP_127613160.1">
    <property type="nucleotide sequence ID" value="NZ_RXOL01000005.1"/>
</dbReference>
<dbReference type="CDD" id="cd00751">
    <property type="entry name" value="thiolase"/>
    <property type="match status" value="1"/>
</dbReference>
<comment type="caution">
    <text evidence="8">The sequence shown here is derived from an EMBL/GenBank/DDBJ whole genome shotgun (WGS) entry which is preliminary data.</text>
</comment>
<dbReference type="InterPro" id="IPR016039">
    <property type="entry name" value="Thiolase-like"/>
</dbReference>
<gene>
    <name evidence="8" type="ORF">EKN06_12065</name>
</gene>
<dbReference type="InterPro" id="IPR002155">
    <property type="entry name" value="Thiolase"/>
</dbReference>
<dbReference type="PROSITE" id="PS00737">
    <property type="entry name" value="THIOLASE_2"/>
    <property type="match status" value="1"/>
</dbReference>
<keyword evidence="9" id="KW-1185">Reference proteome</keyword>
<feature type="domain" description="Thiolase N-terminal" evidence="6">
    <location>
        <begin position="5"/>
        <end position="265"/>
    </location>
</feature>
<feature type="active site" description="Proton acceptor" evidence="4">
    <location>
        <position position="352"/>
    </location>
</feature>
<evidence type="ECO:0000256" key="4">
    <source>
        <dbReference type="PIRSR" id="PIRSR000429-1"/>
    </source>
</evidence>
<dbReference type="NCBIfam" id="TIGR01930">
    <property type="entry name" value="AcCoA-C-Actrans"/>
    <property type="match status" value="1"/>
</dbReference>
<evidence type="ECO:0000313" key="8">
    <source>
        <dbReference type="EMBL" id="RVQ66060.1"/>
    </source>
</evidence>
<reference evidence="8 9" key="1">
    <citation type="submission" date="2018-12" db="EMBL/GenBank/DDBJ databases">
        <title>Croceicoccus ponticola sp. nov., a lipolytic bacterium isolated from seawater.</title>
        <authorList>
            <person name="Yoon J.-H."/>
        </authorList>
    </citation>
    <scope>NUCLEOTIDE SEQUENCE [LARGE SCALE GENOMIC DNA]</scope>
    <source>
        <strain evidence="8 9">GM-16</strain>
    </source>
</reference>
<dbReference type="Pfam" id="PF00108">
    <property type="entry name" value="Thiolase_N"/>
    <property type="match status" value="1"/>
</dbReference>
<dbReference type="PANTHER" id="PTHR43365">
    <property type="entry name" value="BLR7806 PROTEIN"/>
    <property type="match status" value="1"/>
</dbReference>
<evidence type="ECO:0000259" key="6">
    <source>
        <dbReference type="Pfam" id="PF00108"/>
    </source>
</evidence>
<comment type="similarity">
    <text evidence="1 5">Belongs to the thiolase-like superfamily. Thiolase family.</text>
</comment>
<evidence type="ECO:0000256" key="2">
    <source>
        <dbReference type="ARBA" id="ARBA00022679"/>
    </source>
</evidence>
<dbReference type="PIRSF" id="PIRSF000429">
    <property type="entry name" value="Ac-CoA_Ac_transf"/>
    <property type="match status" value="1"/>
</dbReference>
<dbReference type="SUPFAM" id="SSF53901">
    <property type="entry name" value="Thiolase-like"/>
    <property type="match status" value="2"/>
</dbReference>
<dbReference type="Proteomes" id="UP000283003">
    <property type="component" value="Unassembled WGS sequence"/>
</dbReference>
<dbReference type="PANTHER" id="PTHR43365:SF1">
    <property type="entry name" value="ACETYL-COA C-ACYLTRANSFERASE"/>
    <property type="match status" value="1"/>
</dbReference>